<evidence type="ECO:0000313" key="2">
    <source>
        <dbReference type="EMBL" id="GAA0531295.1"/>
    </source>
</evidence>
<protein>
    <recommendedName>
        <fullName evidence="1">YqaJ viral recombinase domain-containing protein</fullName>
    </recommendedName>
</protein>
<evidence type="ECO:0000313" key="3">
    <source>
        <dbReference type="Proteomes" id="UP001501706"/>
    </source>
</evidence>
<comment type="caution">
    <text evidence="2">The sequence shown here is derived from an EMBL/GenBank/DDBJ whole genome shotgun (WGS) entry which is preliminary data.</text>
</comment>
<dbReference type="InterPro" id="IPR011335">
    <property type="entry name" value="Restrct_endonuc-II-like"/>
</dbReference>
<reference evidence="2 3" key="1">
    <citation type="journal article" date="2019" name="Int. J. Syst. Evol. Microbiol.">
        <title>The Global Catalogue of Microorganisms (GCM) 10K type strain sequencing project: providing services to taxonomists for standard genome sequencing and annotation.</title>
        <authorList>
            <consortium name="The Broad Institute Genomics Platform"/>
            <consortium name="The Broad Institute Genome Sequencing Center for Infectious Disease"/>
            <person name="Wu L."/>
            <person name="Ma J."/>
        </authorList>
    </citation>
    <scope>NUCLEOTIDE SEQUENCE [LARGE SCALE GENOMIC DNA]</scope>
    <source>
        <strain evidence="2 3">JCM 14330</strain>
    </source>
</reference>
<dbReference type="Gene3D" id="3.90.320.10">
    <property type="match status" value="1"/>
</dbReference>
<gene>
    <name evidence="2" type="ORF">GCM10009097_55900</name>
</gene>
<dbReference type="SUPFAM" id="SSF52980">
    <property type="entry name" value="Restriction endonuclease-like"/>
    <property type="match status" value="1"/>
</dbReference>
<name>A0ABN1D1P5_9BURK</name>
<proteinExistence type="predicted"/>
<evidence type="ECO:0000259" key="1">
    <source>
        <dbReference type="Pfam" id="PF09588"/>
    </source>
</evidence>
<sequence>MSLLKIAPENHDRTKLIGGSDVAGILGISPWRTPLDVYLDKVQPRADQPDQNKARLFARGKRMEPYVIDLLAEEAGLQIVGRGNRYIDPEHGFLAAEIDAETSAGDNVEIKTVSPFKAKEWGEQQSDEVPLHYAAQAMHGLMVTGRGRCIFGVLIGADDFRIYEVRRDEPTIAGIRAKEVEFWERVQRLDPPEPTTATDVMRLYGQGDDAVAIEADDQAETEWLRLKSITEDLKRLGDQADQLKESLQVRMGNATHLTLRGAVIATWKGQQARRFDSTAFKAAHPDLHEQFVKVSQSRVFRLK</sequence>
<dbReference type="InterPro" id="IPR011604">
    <property type="entry name" value="PDDEXK-like_dom_sf"/>
</dbReference>
<dbReference type="EMBL" id="BAAAEN010000037">
    <property type="protein sequence ID" value="GAA0531295.1"/>
    <property type="molecule type" value="Genomic_DNA"/>
</dbReference>
<accession>A0ABN1D1P5</accession>
<keyword evidence="3" id="KW-1185">Reference proteome</keyword>
<dbReference type="Pfam" id="PF09588">
    <property type="entry name" value="YqaJ"/>
    <property type="match status" value="1"/>
</dbReference>
<feature type="domain" description="YqaJ viral recombinase" evidence="1">
    <location>
        <begin position="11"/>
        <end position="146"/>
    </location>
</feature>
<dbReference type="InterPro" id="IPR019080">
    <property type="entry name" value="YqaJ_viral_recombinase"/>
</dbReference>
<organism evidence="2 3">
    <name type="scientific">Pigmentiphaga daeguensis</name>
    <dbReference type="NCBI Taxonomy" id="414049"/>
    <lineage>
        <taxon>Bacteria</taxon>
        <taxon>Pseudomonadati</taxon>
        <taxon>Pseudomonadota</taxon>
        <taxon>Betaproteobacteria</taxon>
        <taxon>Burkholderiales</taxon>
        <taxon>Alcaligenaceae</taxon>
        <taxon>Pigmentiphaga</taxon>
    </lineage>
</organism>
<dbReference type="InterPro" id="IPR017482">
    <property type="entry name" value="Lambda-type_endonuclease"/>
</dbReference>
<dbReference type="Proteomes" id="UP001501706">
    <property type="component" value="Unassembled WGS sequence"/>
</dbReference>
<dbReference type="NCBIfam" id="TIGR03033">
    <property type="entry name" value="phage_rel_nuc"/>
    <property type="match status" value="1"/>
</dbReference>